<reference evidence="3 4" key="1">
    <citation type="journal article" date="2016" name="Nat. Commun.">
        <title>Thousands of microbial genomes shed light on interconnected biogeochemical processes in an aquifer system.</title>
        <authorList>
            <person name="Anantharaman K."/>
            <person name="Brown C.T."/>
            <person name="Hug L.A."/>
            <person name="Sharon I."/>
            <person name="Castelle C.J."/>
            <person name="Probst A.J."/>
            <person name="Thomas B.C."/>
            <person name="Singh A."/>
            <person name="Wilkins M.J."/>
            <person name="Karaoz U."/>
            <person name="Brodie E.L."/>
            <person name="Williams K.H."/>
            <person name="Hubbard S.S."/>
            <person name="Banfield J.F."/>
        </authorList>
    </citation>
    <scope>NUCLEOTIDE SEQUENCE [LARGE SCALE GENOMIC DNA]</scope>
</reference>
<dbReference type="Pfam" id="PF00534">
    <property type="entry name" value="Glycos_transf_1"/>
    <property type="match status" value="1"/>
</dbReference>
<gene>
    <name evidence="3" type="ORF">A2Z61_01355</name>
</gene>
<dbReference type="AlphaFoldDB" id="A0A1F5EK63"/>
<evidence type="ECO:0000259" key="1">
    <source>
        <dbReference type="Pfam" id="PF00534"/>
    </source>
</evidence>
<proteinExistence type="predicted"/>
<dbReference type="Gene3D" id="3.40.50.2000">
    <property type="entry name" value="Glycogen Phosphorylase B"/>
    <property type="match status" value="2"/>
</dbReference>
<evidence type="ECO:0000259" key="2">
    <source>
        <dbReference type="Pfam" id="PF13439"/>
    </source>
</evidence>
<dbReference type="CDD" id="cd03801">
    <property type="entry name" value="GT4_PimA-like"/>
    <property type="match status" value="1"/>
</dbReference>
<dbReference type="Pfam" id="PF13439">
    <property type="entry name" value="Glyco_transf_4"/>
    <property type="match status" value="1"/>
</dbReference>
<dbReference type="InterPro" id="IPR001296">
    <property type="entry name" value="Glyco_trans_1"/>
</dbReference>
<dbReference type="EMBL" id="MFAC01000006">
    <property type="protein sequence ID" value="OGD67586.1"/>
    <property type="molecule type" value="Genomic_DNA"/>
</dbReference>
<evidence type="ECO:0000313" key="4">
    <source>
        <dbReference type="Proteomes" id="UP000186029"/>
    </source>
</evidence>
<accession>A0A1F5EK63</accession>
<dbReference type="SUPFAM" id="SSF53756">
    <property type="entry name" value="UDP-Glycosyltransferase/glycogen phosphorylase"/>
    <property type="match status" value="1"/>
</dbReference>
<feature type="domain" description="Glycosyl transferase family 1" evidence="1">
    <location>
        <begin position="203"/>
        <end position="359"/>
    </location>
</feature>
<dbReference type="PANTHER" id="PTHR12526">
    <property type="entry name" value="GLYCOSYLTRANSFERASE"/>
    <property type="match status" value="1"/>
</dbReference>
<sequence>MGHKKILIATGIYPPDIGGPATYSKLLADELPKHNFNVSILSFGEVRKLPKILRHIVYFFKVWHRGKKADIIFAQDPVSVGLPAVLAAKILRKKFLLKIVGDYAWEQFQARNEKRKTQNGSRNFITVEKFQNQRFDFKTEIRRKIERWVAKKAKKIIVPSIYLKKIVSMWGINDKKISVIYNGLKYNQESGNRETIRALLQFEGKLIISAGRIVQWKGFDTLIKIFPDIKKKFNDAKLIVAGSGPDLDKLQKLINDKGLSDNIAFTGALPKEVLLRYIKASDVFVLNTGYEGFSHQLLEVMDVGIPLITTKIGGNPEIIKDGENGLLVGYNDEKGLEKSITKLLSDKKYANKLAEEAKKKVKEFSEERMIKETINILKTI</sequence>
<evidence type="ECO:0000313" key="3">
    <source>
        <dbReference type="EMBL" id="OGD67586.1"/>
    </source>
</evidence>
<evidence type="ECO:0008006" key="5">
    <source>
        <dbReference type="Google" id="ProtNLM"/>
    </source>
</evidence>
<feature type="domain" description="Glycosyltransferase subfamily 4-like N-terminal" evidence="2">
    <location>
        <begin position="18"/>
        <end position="184"/>
    </location>
</feature>
<dbReference type="GO" id="GO:0016757">
    <property type="term" value="F:glycosyltransferase activity"/>
    <property type="evidence" value="ECO:0007669"/>
    <property type="project" value="InterPro"/>
</dbReference>
<organism evidence="3 4">
    <name type="scientific">Candidatus Campbellbacteria bacterium RIFCSPLOWO2_02_35_12</name>
    <dbReference type="NCBI Taxonomy" id="1797580"/>
    <lineage>
        <taxon>Bacteria</taxon>
        <taxon>Candidatus Campbelliibacteriota</taxon>
    </lineage>
</organism>
<name>A0A1F5EK63_9BACT</name>
<protein>
    <recommendedName>
        <fullName evidence="5">Glycosyl transferase family 1 domain-containing protein</fullName>
    </recommendedName>
</protein>
<dbReference type="Proteomes" id="UP000186029">
    <property type="component" value="Unassembled WGS sequence"/>
</dbReference>
<dbReference type="STRING" id="1797580.A2Z61_01355"/>
<dbReference type="InterPro" id="IPR028098">
    <property type="entry name" value="Glyco_trans_4-like_N"/>
</dbReference>
<comment type="caution">
    <text evidence="3">The sequence shown here is derived from an EMBL/GenBank/DDBJ whole genome shotgun (WGS) entry which is preliminary data.</text>
</comment>